<reference evidence="5 6" key="1">
    <citation type="submission" date="2021-02" db="EMBL/GenBank/DDBJ databases">
        <title>Genome assembly of Pseudopithomyces chartarum.</title>
        <authorList>
            <person name="Jauregui R."/>
            <person name="Singh J."/>
            <person name="Voisey C."/>
        </authorList>
    </citation>
    <scope>NUCLEOTIDE SEQUENCE [LARGE SCALE GENOMIC DNA]</scope>
    <source>
        <strain evidence="5 6">AGR01</strain>
    </source>
</reference>
<dbReference type="Proteomes" id="UP001280581">
    <property type="component" value="Unassembled WGS sequence"/>
</dbReference>
<dbReference type="InterPro" id="IPR007219">
    <property type="entry name" value="XnlR_reg_dom"/>
</dbReference>
<dbReference type="AlphaFoldDB" id="A0AAN6RBV8"/>
<comment type="caution">
    <text evidence="5">The sequence shown here is derived from an EMBL/GenBank/DDBJ whole genome shotgun (WGS) entry which is preliminary data.</text>
</comment>
<dbReference type="InterPro" id="IPR036864">
    <property type="entry name" value="Zn2-C6_fun-type_DNA-bd_sf"/>
</dbReference>
<evidence type="ECO:0000256" key="2">
    <source>
        <dbReference type="ARBA" id="ARBA00023242"/>
    </source>
</evidence>
<keyword evidence="1" id="KW-0479">Metal-binding</keyword>
<evidence type="ECO:0000313" key="6">
    <source>
        <dbReference type="Proteomes" id="UP001280581"/>
    </source>
</evidence>
<organism evidence="5 6">
    <name type="scientific">Pseudopithomyces chartarum</name>
    <dbReference type="NCBI Taxonomy" id="1892770"/>
    <lineage>
        <taxon>Eukaryota</taxon>
        <taxon>Fungi</taxon>
        <taxon>Dikarya</taxon>
        <taxon>Ascomycota</taxon>
        <taxon>Pezizomycotina</taxon>
        <taxon>Dothideomycetes</taxon>
        <taxon>Pleosporomycetidae</taxon>
        <taxon>Pleosporales</taxon>
        <taxon>Massarineae</taxon>
        <taxon>Didymosphaeriaceae</taxon>
        <taxon>Pseudopithomyces</taxon>
    </lineage>
</organism>
<dbReference type="SUPFAM" id="SSF57701">
    <property type="entry name" value="Zn2/Cys6 DNA-binding domain"/>
    <property type="match status" value="1"/>
</dbReference>
<feature type="region of interest" description="Disordered" evidence="3">
    <location>
        <begin position="146"/>
        <end position="209"/>
    </location>
</feature>
<feature type="compositionally biased region" description="Polar residues" evidence="3">
    <location>
        <begin position="178"/>
        <end position="195"/>
    </location>
</feature>
<dbReference type="Pfam" id="PF04082">
    <property type="entry name" value="Fungal_trans"/>
    <property type="match status" value="1"/>
</dbReference>
<dbReference type="SMART" id="SM00906">
    <property type="entry name" value="Fungal_trans"/>
    <property type="match status" value="1"/>
</dbReference>
<proteinExistence type="predicted"/>
<dbReference type="InterPro" id="IPR050987">
    <property type="entry name" value="AtrR-like"/>
</dbReference>
<keyword evidence="6" id="KW-1185">Reference proteome</keyword>
<protein>
    <recommendedName>
        <fullName evidence="4">Zn(2)-C6 fungal-type domain-containing protein</fullName>
    </recommendedName>
</protein>
<dbReference type="EMBL" id="WVTA01000018">
    <property type="protein sequence ID" value="KAK3197774.1"/>
    <property type="molecule type" value="Genomic_DNA"/>
</dbReference>
<keyword evidence="2" id="KW-0539">Nucleus</keyword>
<dbReference type="GO" id="GO:0003677">
    <property type="term" value="F:DNA binding"/>
    <property type="evidence" value="ECO:0007669"/>
    <property type="project" value="InterPro"/>
</dbReference>
<feature type="region of interest" description="Disordered" evidence="3">
    <location>
        <begin position="745"/>
        <end position="765"/>
    </location>
</feature>
<dbReference type="GO" id="GO:0008270">
    <property type="term" value="F:zinc ion binding"/>
    <property type="evidence" value="ECO:0007669"/>
    <property type="project" value="InterPro"/>
</dbReference>
<dbReference type="Gene3D" id="4.10.240.10">
    <property type="entry name" value="Zn(2)-C6 fungal-type DNA-binding domain"/>
    <property type="match status" value="1"/>
</dbReference>
<dbReference type="CDD" id="cd00067">
    <property type="entry name" value="GAL4"/>
    <property type="match status" value="1"/>
</dbReference>
<feature type="region of interest" description="Disordered" evidence="3">
    <location>
        <begin position="19"/>
        <end position="56"/>
    </location>
</feature>
<dbReference type="CDD" id="cd12148">
    <property type="entry name" value="fungal_TF_MHR"/>
    <property type="match status" value="1"/>
</dbReference>
<evidence type="ECO:0000259" key="4">
    <source>
        <dbReference type="PROSITE" id="PS50048"/>
    </source>
</evidence>
<evidence type="ECO:0000313" key="5">
    <source>
        <dbReference type="EMBL" id="KAK3197774.1"/>
    </source>
</evidence>
<name>A0AAN6RBV8_9PLEO</name>
<evidence type="ECO:0000256" key="1">
    <source>
        <dbReference type="ARBA" id="ARBA00022723"/>
    </source>
</evidence>
<feature type="compositionally biased region" description="Basic and acidic residues" evidence="3">
    <location>
        <begin position="161"/>
        <end position="173"/>
    </location>
</feature>
<dbReference type="GO" id="GO:0000981">
    <property type="term" value="F:DNA-binding transcription factor activity, RNA polymerase II-specific"/>
    <property type="evidence" value="ECO:0007669"/>
    <property type="project" value="InterPro"/>
</dbReference>
<feature type="region of interest" description="Disordered" evidence="3">
    <location>
        <begin position="717"/>
        <end position="736"/>
    </location>
</feature>
<accession>A0AAN6RBV8</accession>
<dbReference type="SMART" id="SM00066">
    <property type="entry name" value="GAL4"/>
    <property type="match status" value="1"/>
</dbReference>
<gene>
    <name evidence="5" type="ORF">GRF29_216g1206700</name>
</gene>
<feature type="compositionally biased region" description="Pro residues" evidence="3">
    <location>
        <begin position="752"/>
        <end position="762"/>
    </location>
</feature>
<sequence>MDSSNGFYGGPPLMNPPRIFGSMSAHGGSPMPASMAASMFHPDDMDDGHEQGDPKRRRIARACDMCRKKKIKCDGKMPSCTHCINYKTECIFTQVEKKRQPPKGAKYIEGLENRLARMESLMRLSGVLPEDDDGSTDLATLEKRLHDRARQTATPKAPSPNDRRASSVHHTTELPEGTTPTQPGLPSPRSGTASPEPAPQQNPRPEKDEDALAEMMCSLVTNNCGETRYIGSSSGFSIFSPKGIQWVNDKTGDDSFQDMISTAAIEDNKWIQWRPDVFQDIFKRRVYRQLPPKAEALSLLKDYFENFNCMFPLFHEATFMHLVDKHYSNDPYEGSGWWASLNVALAFAHRLRVMSNLVPQEEDEKAWQYLKNAMSVQVELTMRNTDLLSVQALLGIGLFLLGTPNPQPTYFFIAAAIRLSHSIGLHKKGTGFNLNASEVEQRKRVFWIAYMLDKDICLRSGRPPIQDDDDMNVELPSESPPDNIGNIPLADGKGKMNLFRAMCTFSIIQSHVYKRLYSVKATKQTDGELLNTIGELDKELETWKDEIPHEFRPENDIKASHTPLILHVAVLHLGYYNCLTTIHRMSVHHGYWTSRLSNFAIQGLNARPLNPRVFMSAQLCVQAARASIHLLKYIPKGDQSCVWLIIYFPVTALVTLFANILQNPQDTRSRSDLKLMKLVVSFLGLLKNEQGNGSVKRMLSVCTEFERIAAIVLDKTEREHASRRKRKQGDTEQDAEIAATEREILSRNRGPHSPPNQNPSPQPAQQQEMIFNPDFHGFNEPFPFSPNFSHANLQQPSHLSANFSPSLATNSIPQSYPPSTMGMTSMDGVVNMGTATFDQTFNNVPQDLWKMPMTLEWDWADMTGTGYSGGGYEGGIEMNGVLPDFGGGADGGGGFGGR</sequence>
<dbReference type="PANTHER" id="PTHR46910">
    <property type="entry name" value="TRANSCRIPTION FACTOR PDR1"/>
    <property type="match status" value="1"/>
</dbReference>
<evidence type="ECO:0000256" key="3">
    <source>
        <dbReference type="SAM" id="MobiDB-lite"/>
    </source>
</evidence>
<dbReference type="PROSITE" id="PS00463">
    <property type="entry name" value="ZN2_CY6_FUNGAL_1"/>
    <property type="match status" value="1"/>
</dbReference>
<dbReference type="PANTHER" id="PTHR46910:SF25">
    <property type="entry name" value="ABC-TRANSPORTER-REGULATING TRANSCRIPTION FACTOR"/>
    <property type="match status" value="1"/>
</dbReference>
<feature type="domain" description="Zn(2)-C6 fungal-type" evidence="4">
    <location>
        <begin position="62"/>
        <end position="92"/>
    </location>
</feature>
<dbReference type="PROSITE" id="PS50048">
    <property type="entry name" value="ZN2_CY6_FUNGAL_2"/>
    <property type="match status" value="1"/>
</dbReference>
<dbReference type="InterPro" id="IPR001138">
    <property type="entry name" value="Zn2Cys6_DnaBD"/>
</dbReference>
<dbReference type="Pfam" id="PF00172">
    <property type="entry name" value="Zn_clus"/>
    <property type="match status" value="1"/>
</dbReference>
<dbReference type="GO" id="GO:0006351">
    <property type="term" value="P:DNA-templated transcription"/>
    <property type="evidence" value="ECO:0007669"/>
    <property type="project" value="InterPro"/>
</dbReference>